<dbReference type="PRINTS" id="PR00039">
    <property type="entry name" value="HTHLYSR"/>
</dbReference>
<organism evidence="6 7">
    <name type="scientific">Bordetella ansorpii</name>
    <dbReference type="NCBI Taxonomy" id="288768"/>
    <lineage>
        <taxon>Bacteria</taxon>
        <taxon>Pseudomonadati</taxon>
        <taxon>Pseudomonadota</taxon>
        <taxon>Betaproteobacteria</taxon>
        <taxon>Burkholderiales</taxon>
        <taxon>Alcaligenaceae</taxon>
        <taxon>Bordetella</taxon>
    </lineage>
</organism>
<dbReference type="GO" id="GO:0000976">
    <property type="term" value="F:transcription cis-regulatory region binding"/>
    <property type="evidence" value="ECO:0007669"/>
    <property type="project" value="TreeGrafter"/>
</dbReference>
<sequence length="317" mass="35051">MLKPGVGEFSPAPACHGLLRGEKVLTLKQLEAFYWSAILGSFSLAAQHLQMTQSSVSKRIEELEASLENLLFDRSGKRALLTRRGEQLLPLITDMLTMRDRVSTLPRHDAPLTGGMRIGVSEMMSITWLPGFVARVGAEHPGLKFSPHVAEMHELQRLVAKGELDFALTPGPISDPDLHANVAVQLDFIWVGSPTLLNGTRYITRDELARYIVIVKAENSRISGLMANVAGEVGHPSQRTLIGGSLTAMVGLMLAGVGLACMSKAYVKVWCDQGLLTPVECELPAPRLAYYFIRHKDDRRHSLRRLWSYIEQGKDLD</sequence>
<dbReference type="Gene3D" id="3.40.190.10">
    <property type="entry name" value="Periplasmic binding protein-like II"/>
    <property type="match status" value="2"/>
</dbReference>
<evidence type="ECO:0000259" key="5">
    <source>
        <dbReference type="PROSITE" id="PS50931"/>
    </source>
</evidence>
<dbReference type="Pfam" id="PF00126">
    <property type="entry name" value="HTH_1"/>
    <property type="match status" value="1"/>
</dbReference>
<dbReference type="InterPro" id="IPR005119">
    <property type="entry name" value="LysR_subst-bd"/>
</dbReference>
<reference evidence="6 7" key="1">
    <citation type="submission" date="2016-03" db="EMBL/GenBank/DDBJ databases">
        <authorList>
            <consortium name="Pathogen Informatics"/>
        </authorList>
    </citation>
    <scope>NUCLEOTIDE SEQUENCE [LARGE SCALE GENOMIC DNA]</scope>
    <source>
        <strain evidence="6 7">NCTC13364</strain>
    </source>
</reference>
<keyword evidence="2" id="KW-0805">Transcription regulation</keyword>
<dbReference type="AlphaFoldDB" id="A0A157NYZ4"/>
<evidence type="ECO:0000256" key="3">
    <source>
        <dbReference type="ARBA" id="ARBA00023125"/>
    </source>
</evidence>
<dbReference type="InterPro" id="IPR036390">
    <property type="entry name" value="WH_DNA-bd_sf"/>
</dbReference>
<dbReference type="Pfam" id="PF03466">
    <property type="entry name" value="LysR_substrate"/>
    <property type="match status" value="1"/>
</dbReference>
<feature type="domain" description="HTH lysR-type" evidence="5">
    <location>
        <begin position="25"/>
        <end position="82"/>
    </location>
</feature>
<dbReference type="PROSITE" id="PS50931">
    <property type="entry name" value="HTH_LYSR"/>
    <property type="match status" value="1"/>
</dbReference>
<dbReference type="SUPFAM" id="SSF46785">
    <property type="entry name" value="Winged helix' DNA-binding domain"/>
    <property type="match status" value="1"/>
</dbReference>
<protein>
    <submittedName>
        <fullName evidence="6">LysR family transcriptional regulator</fullName>
    </submittedName>
</protein>
<dbReference type="PANTHER" id="PTHR30126">
    <property type="entry name" value="HTH-TYPE TRANSCRIPTIONAL REGULATOR"/>
    <property type="match status" value="1"/>
</dbReference>
<dbReference type="CDD" id="cd05466">
    <property type="entry name" value="PBP2_LTTR_substrate"/>
    <property type="match status" value="1"/>
</dbReference>
<proteinExistence type="inferred from homology"/>
<evidence type="ECO:0000256" key="4">
    <source>
        <dbReference type="ARBA" id="ARBA00023163"/>
    </source>
</evidence>
<keyword evidence="3" id="KW-0238">DNA-binding</keyword>
<dbReference type="GO" id="GO:0003700">
    <property type="term" value="F:DNA-binding transcription factor activity"/>
    <property type="evidence" value="ECO:0007669"/>
    <property type="project" value="InterPro"/>
</dbReference>
<dbReference type="InterPro" id="IPR036388">
    <property type="entry name" value="WH-like_DNA-bd_sf"/>
</dbReference>
<gene>
    <name evidence="6" type="primary">yofA_3</name>
    <name evidence="6" type="ORF">SAMEA1982600_02098</name>
</gene>
<evidence type="ECO:0000256" key="2">
    <source>
        <dbReference type="ARBA" id="ARBA00023015"/>
    </source>
</evidence>
<dbReference type="Gene3D" id="1.10.10.10">
    <property type="entry name" value="Winged helix-like DNA-binding domain superfamily/Winged helix DNA-binding domain"/>
    <property type="match status" value="1"/>
</dbReference>
<dbReference type="InterPro" id="IPR000847">
    <property type="entry name" value="LysR_HTH_N"/>
</dbReference>
<dbReference type="EMBL" id="FKBS01000014">
    <property type="protein sequence ID" value="SAI26592.1"/>
    <property type="molecule type" value="Genomic_DNA"/>
</dbReference>
<evidence type="ECO:0000313" key="7">
    <source>
        <dbReference type="Proteomes" id="UP000077037"/>
    </source>
</evidence>
<name>A0A157NYZ4_9BORD</name>
<evidence type="ECO:0000313" key="6">
    <source>
        <dbReference type="EMBL" id="SAI26592.1"/>
    </source>
</evidence>
<dbReference type="OrthoDB" id="8651113at2"/>
<evidence type="ECO:0000256" key="1">
    <source>
        <dbReference type="ARBA" id="ARBA00009437"/>
    </source>
</evidence>
<accession>A0A157NYZ4</accession>
<dbReference type="Proteomes" id="UP000077037">
    <property type="component" value="Unassembled WGS sequence"/>
</dbReference>
<dbReference type="PANTHER" id="PTHR30126:SF94">
    <property type="entry name" value="LYSR FAMILY TRANSCRIPTIONAL REGULATOR"/>
    <property type="match status" value="1"/>
</dbReference>
<keyword evidence="4" id="KW-0804">Transcription</keyword>
<dbReference type="SUPFAM" id="SSF53850">
    <property type="entry name" value="Periplasmic binding protein-like II"/>
    <property type="match status" value="1"/>
</dbReference>
<comment type="similarity">
    <text evidence="1">Belongs to the LysR transcriptional regulatory family.</text>
</comment>